<reference evidence="4" key="1">
    <citation type="journal article" date="2021" name="PeerJ">
        <title>Extensive microbial diversity within the chicken gut microbiome revealed by metagenomics and culture.</title>
        <authorList>
            <person name="Gilroy R."/>
            <person name="Ravi A."/>
            <person name="Getino M."/>
            <person name="Pursley I."/>
            <person name="Horton D.L."/>
            <person name="Alikhan N.F."/>
            <person name="Baker D."/>
            <person name="Gharbi K."/>
            <person name="Hall N."/>
            <person name="Watson M."/>
            <person name="Adriaenssens E.M."/>
            <person name="Foster-Nyarko E."/>
            <person name="Jarju S."/>
            <person name="Secka A."/>
            <person name="Antonio M."/>
            <person name="Oren A."/>
            <person name="Chaudhuri R.R."/>
            <person name="La Ragione R."/>
            <person name="Hildebrand F."/>
            <person name="Pallen M.J."/>
        </authorList>
    </citation>
    <scope>NUCLEOTIDE SEQUENCE</scope>
    <source>
        <strain evidence="4">CHK179-5677</strain>
    </source>
</reference>
<feature type="transmembrane region" description="Helical" evidence="2">
    <location>
        <begin position="228"/>
        <end position="248"/>
    </location>
</feature>
<gene>
    <name evidence="4" type="ORF">K8V01_06540</name>
</gene>
<dbReference type="Proteomes" id="UP000760668">
    <property type="component" value="Unassembled WGS sequence"/>
</dbReference>
<dbReference type="CDD" id="cd00093">
    <property type="entry name" value="HTH_XRE"/>
    <property type="match status" value="1"/>
</dbReference>
<accession>A0A921SSI7</accession>
<dbReference type="Gene3D" id="1.10.260.40">
    <property type="entry name" value="lambda repressor-like DNA-binding domains"/>
    <property type="match status" value="1"/>
</dbReference>
<dbReference type="GO" id="GO:0003677">
    <property type="term" value="F:DNA binding"/>
    <property type="evidence" value="ECO:0007669"/>
    <property type="project" value="UniProtKB-KW"/>
</dbReference>
<dbReference type="AlphaFoldDB" id="A0A921SSI7"/>
<dbReference type="PROSITE" id="PS50943">
    <property type="entry name" value="HTH_CROC1"/>
    <property type="match status" value="1"/>
</dbReference>
<dbReference type="SUPFAM" id="SSF47413">
    <property type="entry name" value="lambda repressor-like DNA-binding domains"/>
    <property type="match status" value="1"/>
</dbReference>
<sequence length="253" mass="28495">MNDIDKERFGGFLAQLRREQGLTQKELAERLFVSDKAVSKWERGLSLPDVGLLLPLADCLGVTVTELLRGERTAAGQLPVEEVEALVKSTLYLTEEERQAQKAQRRKWRLAYLLCALIGAAECAVLLATGFTVEEMEATALLVEGLCLLFGAWLCFRVKERLPAYYDQNNISFYGDGVFRINLAGVRFHNSNWPYILRAMRVWLLGLMVLFPVLWGVIHSLWPGHALTLEMPLTMICLFGMLIAAIVAGKRHE</sequence>
<evidence type="ECO:0000259" key="3">
    <source>
        <dbReference type="PROSITE" id="PS50943"/>
    </source>
</evidence>
<evidence type="ECO:0000313" key="5">
    <source>
        <dbReference type="Proteomes" id="UP000760668"/>
    </source>
</evidence>
<feature type="transmembrane region" description="Helical" evidence="2">
    <location>
        <begin position="110"/>
        <end position="132"/>
    </location>
</feature>
<keyword evidence="2" id="KW-0812">Transmembrane</keyword>
<feature type="transmembrane region" description="Helical" evidence="2">
    <location>
        <begin position="202"/>
        <end position="222"/>
    </location>
</feature>
<dbReference type="InterPro" id="IPR001387">
    <property type="entry name" value="Cro/C1-type_HTH"/>
</dbReference>
<dbReference type="SMART" id="SM00530">
    <property type="entry name" value="HTH_XRE"/>
    <property type="match status" value="1"/>
</dbReference>
<evidence type="ECO:0000256" key="1">
    <source>
        <dbReference type="ARBA" id="ARBA00023125"/>
    </source>
</evidence>
<organism evidence="4 5">
    <name type="scientific">Pseudoflavonifractor capillosus</name>
    <dbReference type="NCBI Taxonomy" id="106588"/>
    <lineage>
        <taxon>Bacteria</taxon>
        <taxon>Bacillati</taxon>
        <taxon>Bacillota</taxon>
        <taxon>Clostridia</taxon>
        <taxon>Eubacteriales</taxon>
        <taxon>Oscillospiraceae</taxon>
        <taxon>Pseudoflavonifractor</taxon>
    </lineage>
</organism>
<reference evidence="4" key="2">
    <citation type="submission" date="2021-09" db="EMBL/GenBank/DDBJ databases">
        <authorList>
            <person name="Gilroy R."/>
        </authorList>
    </citation>
    <scope>NUCLEOTIDE SEQUENCE</scope>
    <source>
        <strain evidence="4">CHK179-5677</strain>
    </source>
</reference>
<keyword evidence="2" id="KW-0472">Membrane</keyword>
<comment type="caution">
    <text evidence="4">The sequence shown here is derived from an EMBL/GenBank/DDBJ whole genome shotgun (WGS) entry which is preliminary data.</text>
</comment>
<dbReference type="EMBL" id="DYUC01000062">
    <property type="protein sequence ID" value="HJG86661.1"/>
    <property type="molecule type" value="Genomic_DNA"/>
</dbReference>
<dbReference type="InterPro" id="IPR010982">
    <property type="entry name" value="Lambda_DNA-bd_dom_sf"/>
</dbReference>
<dbReference type="RefSeq" id="WP_295369169.1">
    <property type="nucleotide sequence ID" value="NZ_DYUC01000062.1"/>
</dbReference>
<dbReference type="PANTHER" id="PTHR46558">
    <property type="entry name" value="TRACRIPTIONAL REGULATORY PROTEIN-RELATED-RELATED"/>
    <property type="match status" value="1"/>
</dbReference>
<name>A0A921SSI7_9FIRM</name>
<dbReference type="Pfam" id="PF01381">
    <property type="entry name" value="HTH_3"/>
    <property type="match status" value="1"/>
</dbReference>
<protein>
    <submittedName>
        <fullName evidence="4">Helix-turn-helix transcriptional regulator</fullName>
    </submittedName>
</protein>
<evidence type="ECO:0000256" key="2">
    <source>
        <dbReference type="SAM" id="Phobius"/>
    </source>
</evidence>
<dbReference type="PANTHER" id="PTHR46558:SF4">
    <property type="entry name" value="DNA-BIDING PHAGE PROTEIN"/>
    <property type="match status" value="1"/>
</dbReference>
<proteinExistence type="predicted"/>
<evidence type="ECO:0000313" key="4">
    <source>
        <dbReference type="EMBL" id="HJG86661.1"/>
    </source>
</evidence>
<keyword evidence="1" id="KW-0238">DNA-binding</keyword>
<keyword evidence="2" id="KW-1133">Transmembrane helix</keyword>
<feature type="domain" description="HTH cro/C1-type" evidence="3">
    <location>
        <begin position="13"/>
        <end position="67"/>
    </location>
</feature>
<feature type="transmembrane region" description="Helical" evidence="2">
    <location>
        <begin position="138"/>
        <end position="156"/>
    </location>
</feature>